<accession>A0ABX9LC68</accession>
<comment type="caution">
    <text evidence="1">The sequence shown here is derived from an EMBL/GenBank/DDBJ whole genome shotgun (WGS) entry which is preliminary data.</text>
</comment>
<dbReference type="EMBL" id="QFZU02000178">
    <property type="protein sequence ID" value="RGA01231.1"/>
    <property type="molecule type" value="Genomic_DNA"/>
</dbReference>
<keyword evidence="2" id="KW-1185">Reference proteome</keyword>
<protein>
    <submittedName>
        <fullName evidence="1">Uncharacterized protein</fullName>
    </submittedName>
</protein>
<dbReference type="RefSeq" id="WP_117409691.1">
    <property type="nucleotide sequence ID" value="NZ_QFZU02000178.1"/>
</dbReference>
<sequence>MQPIHFEQQPYLDGFVYVYLPADAVPVETHWPGLYQDWPDHDHTPFTEFAINNSEQEEMAVYFGLAWHLTQGLTRYAIPLRHRDDAARAIGGQPELVDWEYVVDSEIPAVGERVVGFSRSQVADRDQRLSAGLFEVHVFRDLVLLQQALSDTSSAINLFAVRPGVGRKRRLLHTLRSPSPPRLTDVLDTGEVLIDVTIGMDLGTWSSLTVASLSGLRERLDELSSAFEGRVTEYENKVPAIGDVTGFLSAMRELAALD</sequence>
<evidence type="ECO:0000313" key="2">
    <source>
        <dbReference type="Proteomes" id="UP000262538"/>
    </source>
</evidence>
<gene>
    <name evidence="1" type="ORF">DI270_030785</name>
</gene>
<reference evidence="1 2" key="1">
    <citation type="submission" date="2018-08" db="EMBL/GenBank/DDBJ databases">
        <title>Microbispora. triticiradicis sp. nov., a novel actinomycete isolated from the root of wheat (Triticum aestivum L.)).</title>
        <authorList>
            <person name="Han C."/>
        </authorList>
    </citation>
    <scope>NUCLEOTIDE SEQUENCE [LARGE SCALE GENOMIC DNA]</scope>
    <source>
        <strain evidence="1 2">NEAU-HRDPA2-9</strain>
    </source>
</reference>
<dbReference type="Proteomes" id="UP000262538">
    <property type="component" value="Unassembled WGS sequence"/>
</dbReference>
<evidence type="ECO:0000313" key="1">
    <source>
        <dbReference type="EMBL" id="RGA01231.1"/>
    </source>
</evidence>
<proteinExistence type="predicted"/>
<organism evidence="1 2">
    <name type="scientific">Microbispora triticiradicis</name>
    <dbReference type="NCBI Taxonomy" id="2200763"/>
    <lineage>
        <taxon>Bacteria</taxon>
        <taxon>Bacillati</taxon>
        <taxon>Actinomycetota</taxon>
        <taxon>Actinomycetes</taxon>
        <taxon>Streptosporangiales</taxon>
        <taxon>Streptosporangiaceae</taxon>
        <taxon>Microbispora</taxon>
    </lineage>
</organism>
<name>A0ABX9LC68_9ACTN</name>